<dbReference type="RefSeq" id="WP_184135014.1">
    <property type="nucleotide sequence ID" value="NZ_JACHKT010000020.1"/>
</dbReference>
<comment type="caution">
    <text evidence="1">The sequence shown here is derived from an EMBL/GenBank/DDBJ whole genome shotgun (WGS) entry which is preliminary data.</text>
</comment>
<evidence type="ECO:0008006" key="3">
    <source>
        <dbReference type="Google" id="ProtNLM"/>
    </source>
</evidence>
<protein>
    <recommendedName>
        <fullName evidence="3">Outer membrane protein beta-barrel domain-containing protein</fullName>
    </recommendedName>
</protein>
<name>A0A841EXH8_9BACT</name>
<dbReference type="AlphaFoldDB" id="A0A841EXH8"/>
<organism evidence="1 2">
    <name type="scientific">Arcicella rosea</name>
    <dbReference type="NCBI Taxonomy" id="502909"/>
    <lineage>
        <taxon>Bacteria</taxon>
        <taxon>Pseudomonadati</taxon>
        <taxon>Bacteroidota</taxon>
        <taxon>Cytophagia</taxon>
        <taxon>Cytophagales</taxon>
        <taxon>Flectobacillaceae</taxon>
        <taxon>Arcicella</taxon>
    </lineage>
</organism>
<dbReference type="EMBL" id="JACHKT010000020">
    <property type="protein sequence ID" value="MBB6004171.1"/>
    <property type="molecule type" value="Genomic_DNA"/>
</dbReference>
<keyword evidence="2" id="KW-1185">Reference proteome</keyword>
<sequence>MKKIILISIFCWLSHLNLFSQSLIDKRIYSSNLSLSLNHDTYNYKFSSPYSATNTNVSVSFLAGKIRKNNSYVAYGFVLGGHSLNQVTNFSQQISLGPAIQVGKFIKIFDQFYFAPKSNFTLAGVIGKTESSEILNDKGINTSIEISPLSFVYQIKEKIMLNMSLGQFALNYTYLNSRNDYFSQTSHNLNINGNLSNYTSLGMFYLF</sequence>
<gene>
    <name evidence="1" type="ORF">HNP25_002834</name>
</gene>
<evidence type="ECO:0000313" key="1">
    <source>
        <dbReference type="EMBL" id="MBB6004171.1"/>
    </source>
</evidence>
<proteinExistence type="predicted"/>
<dbReference type="Proteomes" id="UP000524404">
    <property type="component" value="Unassembled WGS sequence"/>
</dbReference>
<evidence type="ECO:0000313" key="2">
    <source>
        <dbReference type="Proteomes" id="UP000524404"/>
    </source>
</evidence>
<accession>A0A841EXH8</accession>
<reference evidence="1 2" key="1">
    <citation type="submission" date="2020-08" db="EMBL/GenBank/DDBJ databases">
        <title>Functional genomics of gut bacteria from endangered species of beetles.</title>
        <authorList>
            <person name="Carlos-Shanley C."/>
        </authorList>
    </citation>
    <scope>NUCLEOTIDE SEQUENCE [LARGE SCALE GENOMIC DNA]</scope>
    <source>
        <strain evidence="1 2">S00070</strain>
    </source>
</reference>